<dbReference type="Proteomes" id="UP000587415">
    <property type="component" value="Unassembled WGS sequence"/>
</dbReference>
<proteinExistence type="predicted"/>
<evidence type="ECO:0000313" key="2">
    <source>
        <dbReference type="Proteomes" id="UP000587415"/>
    </source>
</evidence>
<dbReference type="EMBL" id="JAATJM010000001">
    <property type="protein sequence ID" value="NJC41033.1"/>
    <property type="molecule type" value="Genomic_DNA"/>
</dbReference>
<protein>
    <submittedName>
        <fullName evidence="1">Uncharacterized protein</fullName>
    </submittedName>
</protein>
<accession>A0A7X6BMG3</accession>
<keyword evidence="2" id="KW-1185">Reference proteome</keyword>
<reference evidence="1 2" key="1">
    <citation type="submission" date="2020-03" db="EMBL/GenBank/DDBJ databases">
        <title>Genomic Encyclopedia of Type Strains, Phase IV (KMG-IV): sequencing the most valuable type-strain genomes for metagenomic binning, comparative biology and taxonomic classification.</title>
        <authorList>
            <person name="Goeker M."/>
        </authorList>
    </citation>
    <scope>NUCLEOTIDE SEQUENCE [LARGE SCALE GENOMIC DNA]</scope>
    <source>
        <strain evidence="1 2">DSM 4736</strain>
    </source>
</reference>
<name>A0A7X6BMG3_9CAUL</name>
<dbReference type="AlphaFoldDB" id="A0A7X6BMG3"/>
<comment type="caution">
    <text evidence="1">The sequence shown here is derived from an EMBL/GenBank/DDBJ whole genome shotgun (WGS) entry which is preliminary data.</text>
</comment>
<sequence>MRRPRRYQGLKDNYRLDRLLPPSQKNGKRRGFETEHAALTEDSTRARSLVRSLGADTVAVTLGRELAGETMPETMASARWMRDERLEFGAAVIEGLEPWPAKKIAFFAGIPISGEVPADKLDTIDPKALKERLRQQINRLGLTFRSGFLVAIFEAEFEPVSKIYRFHFHGAATGSYVKALRLLQQLPAYKRRDHVHQPFQIKKLTSDADRPQAVSYLLKSHWKQRRIGPVGEDCVVKRDRKYRRLEEPHHAYALLWLDRHSVSDITLFMGCRMRNSKLELTDPRATDRT</sequence>
<organism evidence="1 2">
    <name type="scientific">Brevundimonas alba</name>
    <dbReference type="NCBI Taxonomy" id="74314"/>
    <lineage>
        <taxon>Bacteria</taxon>
        <taxon>Pseudomonadati</taxon>
        <taxon>Pseudomonadota</taxon>
        <taxon>Alphaproteobacteria</taxon>
        <taxon>Caulobacterales</taxon>
        <taxon>Caulobacteraceae</taxon>
        <taxon>Brevundimonas</taxon>
    </lineage>
</organism>
<evidence type="ECO:0000313" key="1">
    <source>
        <dbReference type="EMBL" id="NJC41033.1"/>
    </source>
</evidence>
<dbReference type="RefSeq" id="WP_168045862.1">
    <property type="nucleotide sequence ID" value="NZ_JAATJM010000001.1"/>
</dbReference>
<gene>
    <name evidence="1" type="ORF">GGQ87_001291</name>
</gene>